<accession>A0A426Y732</accession>
<feature type="chain" id="PRO_5019469201" description="Secreted protein" evidence="1">
    <location>
        <begin position="26"/>
        <end position="156"/>
    </location>
</feature>
<dbReference type="AlphaFoldDB" id="A0A426Y732"/>
<evidence type="ECO:0008006" key="4">
    <source>
        <dbReference type="Google" id="ProtNLM"/>
    </source>
</evidence>
<proteinExistence type="predicted"/>
<dbReference type="EMBL" id="AMZH03014507">
    <property type="protein sequence ID" value="RRT47520.1"/>
    <property type="molecule type" value="Genomic_DNA"/>
</dbReference>
<dbReference type="Proteomes" id="UP000287651">
    <property type="component" value="Unassembled WGS sequence"/>
</dbReference>
<reference evidence="2 3" key="1">
    <citation type="journal article" date="2014" name="Agronomy (Basel)">
        <title>A Draft Genome Sequence for Ensete ventricosum, the Drought-Tolerant Tree Against Hunger.</title>
        <authorList>
            <person name="Harrison J."/>
            <person name="Moore K.A."/>
            <person name="Paszkiewicz K."/>
            <person name="Jones T."/>
            <person name="Grant M."/>
            <person name="Ambacheew D."/>
            <person name="Muzemil S."/>
            <person name="Studholme D.J."/>
        </authorList>
    </citation>
    <scope>NUCLEOTIDE SEQUENCE [LARGE SCALE GENOMIC DNA]</scope>
</reference>
<gene>
    <name evidence="2" type="ORF">B296_00037547</name>
</gene>
<evidence type="ECO:0000313" key="2">
    <source>
        <dbReference type="EMBL" id="RRT47520.1"/>
    </source>
</evidence>
<evidence type="ECO:0000313" key="3">
    <source>
        <dbReference type="Proteomes" id="UP000287651"/>
    </source>
</evidence>
<protein>
    <recommendedName>
        <fullName evidence="4">Secreted protein</fullName>
    </recommendedName>
</protein>
<comment type="caution">
    <text evidence="2">The sequence shown here is derived from an EMBL/GenBank/DDBJ whole genome shotgun (WGS) entry which is preliminary data.</text>
</comment>
<organism evidence="2 3">
    <name type="scientific">Ensete ventricosum</name>
    <name type="common">Abyssinian banana</name>
    <name type="synonym">Musa ensete</name>
    <dbReference type="NCBI Taxonomy" id="4639"/>
    <lineage>
        <taxon>Eukaryota</taxon>
        <taxon>Viridiplantae</taxon>
        <taxon>Streptophyta</taxon>
        <taxon>Embryophyta</taxon>
        <taxon>Tracheophyta</taxon>
        <taxon>Spermatophyta</taxon>
        <taxon>Magnoliopsida</taxon>
        <taxon>Liliopsida</taxon>
        <taxon>Zingiberales</taxon>
        <taxon>Musaceae</taxon>
        <taxon>Ensete</taxon>
    </lineage>
</organism>
<evidence type="ECO:0000256" key="1">
    <source>
        <dbReference type="SAM" id="SignalP"/>
    </source>
</evidence>
<feature type="signal peptide" evidence="1">
    <location>
        <begin position="1"/>
        <end position="25"/>
    </location>
</feature>
<keyword evidence="1" id="KW-0732">Signal</keyword>
<sequence>MLLPSTVAALPCTIVLSLLLSPTRCHRCYLLLLFSLHCRLTHLLSQPLPTAPYVATSRALYRALLCHRDPHAAAFLSSLPLPPTIPQQCTTSKQRLRYLPYLISSLLQPAAMPIGAPSFAVIASSSVAASPASRYPLLPPPSSLLPTNQPHRRHSH</sequence>
<name>A0A426Y732_ENSVE</name>